<protein>
    <recommendedName>
        <fullName evidence="5">Medium-chain acyl-CoA ligase ACSF2, mitochondrial</fullName>
        <ecNumber evidence="4">6.2.1.2</ecNumber>
    </recommendedName>
</protein>
<name>A0AAD9K602_9ANNE</name>
<keyword evidence="2" id="KW-0436">Ligase</keyword>
<evidence type="ECO:0000256" key="1">
    <source>
        <dbReference type="ARBA" id="ARBA00006432"/>
    </source>
</evidence>
<dbReference type="InterPro" id="IPR020845">
    <property type="entry name" value="AMP-binding_CS"/>
</dbReference>
<dbReference type="Pfam" id="PF00501">
    <property type="entry name" value="AMP-binding"/>
    <property type="match status" value="1"/>
</dbReference>
<reference evidence="10" key="1">
    <citation type="journal article" date="2023" name="Mol. Biol. Evol.">
        <title>Third-Generation Sequencing Reveals the Adaptive Role of the Epigenome in Three Deep-Sea Polychaetes.</title>
        <authorList>
            <person name="Perez M."/>
            <person name="Aroh O."/>
            <person name="Sun Y."/>
            <person name="Lan Y."/>
            <person name="Juniper S.K."/>
            <person name="Young C.R."/>
            <person name="Angers B."/>
            <person name="Qian P.Y."/>
        </authorList>
    </citation>
    <scope>NUCLEOTIDE SEQUENCE</scope>
    <source>
        <strain evidence="10">P08H-3</strain>
    </source>
</reference>
<dbReference type="Gene3D" id="2.30.38.10">
    <property type="entry name" value="Luciferase, Domain 3"/>
    <property type="match status" value="1"/>
</dbReference>
<comment type="similarity">
    <text evidence="1">Belongs to the ATP-dependent AMP-binding enzyme family.</text>
</comment>
<dbReference type="Gene3D" id="3.30.300.30">
    <property type="match status" value="1"/>
</dbReference>
<keyword evidence="11" id="KW-1185">Reference proteome</keyword>
<dbReference type="Gene3D" id="3.40.50.980">
    <property type="match status" value="2"/>
</dbReference>
<evidence type="ECO:0000256" key="2">
    <source>
        <dbReference type="ARBA" id="ARBA00022598"/>
    </source>
</evidence>
<comment type="catalytic activity">
    <reaction evidence="7">
        <text>a medium-chain fatty acid + ATP + CoA = a medium-chain fatty acyl-CoA + AMP + diphosphate</text>
        <dbReference type="Rhea" id="RHEA:48340"/>
        <dbReference type="ChEBI" id="CHEBI:30616"/>
        <dbReference type="ChEBI" id="CHEBI:33019"/>
        <dbReference type="ChEBI" id="CHEBI:57287"/>
        <dbReference type="ChEBI" id="CHEBI:59558"/>
        <dbReference type="ChEBI" id="CHEBI:90546"/>
        <dbReference type="ChEBI" id="CHEBI:456215"/>
        <dbReference type="EC" id="6.2.1.2"/>
    </reaction>
</comment>
<evidence type="ECO:0000256" key="3">
    <source>
        <dbReference type="ARBA" id="ARBA00037247"/>
    </source>
</evidence>
<dbReference type="InterPro" id="IPR000873">
    <property type="entry name" value="AMP-dep_synth/lig_dom"/>
</dbReference>
<evidence type="ECO:0000256" key="4">
    <source>
        <dbReference type="ARBA" id="ARBA00039009"/>
    </source>
</evidence>
<dbReference type="PROSITE" id="PS00455">
    <property type="entry name" value="AMP_BINDING"/>
    <property type="match status" value="1"/>
</dbReference>
<dbReference type="PANTHER" id="PTHR43201">
    <property type="entry name" value="ACYL-COA SYNTHETASE"/>
    <property type="match status" value="1"/>
</dbReference>
<comment type="function">
    <text evidence="3">Acyl-CoA synthases catalyze the initial reaction in fatty acid metabolism, by forming a thioester with CoA. Has some preference toward medium-chain substrates. Plays a role in adipocyte differentiation.</text>
</comment>
<feature type="domain" description="AMP-binding enzyme C-terminal" evidence="9">
    <location>
        <begin position="523"/>
        <end position="598"/>
    </location>
</feature>
<dbReference type="FunFam" id="3.30.300.30:FF:000008">
    <property type="entry name" value="2,3-dihydroxybenzoate-AMP ligase"/>
    <property type="match status" value="1"/>
</dbReference>
<dbReference type="Proteomes" id="UP001208570">
    <property type="component" value="Unassembled WGS sequence"/>
</dbReference>
<dbReference type="Pfam" id="PF13193">
    <property type="entry name" value="AMP-binding_C"/>
    <property type="match status" value="1"/>
</dbReference>
<evidence type="ECO:0000256" key="6">
    <source>
        <dbReference type="ARBA" id="ARBA00047319"/>
    </source>
</evidence>
<dbReference type="AlphaFoldDB" id="A0AAD9K602"/>
<dbReference type="EC" id="6.2.1.2" evidence="4"/>
<evidence type="ECO:0000256" key="7">
    <source>
        <dbReference type="ARBA" id="ARBA00048277"/>
    </source>
</evidence>
<comment type="catalytic activity">
    <reaction evidence="6">
        <text>octanoate + ATP + CoA = octanoyl-CoA + AMP + diphosphate</text>
        <dbReference type="Rhea" id="RHEA:33631"/>
        <dbReference type="ChEBI" id="CHEBI:25646"/>
        <dbReference type="ChEBI" id="CHEBI:30616"/>
        <dbReference type="ChEBI" id="CHEBI:33019"/>
        <dbReference type="ChEBI" id="CHEBI:57287"/>
        <dbReference type="ChEBI" id="CHEBI:57386"/>
        <dbReference type="ChEBI" id="CHEBI:456215"/>
    </reaction>
</comment>
<sequence length="617" mass="69667">MAALCHRTLSRCLRARLIGYRCVRSIRHINSTSNSIPRDLQWSYLHSATERPLIGATIGKLVQSAAEKYGQREAYVSAHQTLRYTFEDLLEKARNKQIKKLNNCDKDLLEKTDELAAGLMSLGLTKGERVGIWAPNIMEWILTQYATARAGFVLVNINPAYRISELEYALNKVSVKTLIATETFKTSNYYQMLQELIPGLAESDPFRIKSERLPNLHHIIIISEKKLPGTLRFCDVQNMATNEIKRKLYDIQDDLQFDDIINIQFTSGTTGNPKGTALSHHNIVNNAKYVAEVLEYDKVATRIAMPVPLYHCFGMVLASLTTIVHGSTVVLPSPGFDPIATLQAAQDEKCRSVYGTPTMFIDMVEAVEQKEYDLSSLSTGIMAGAPCPIELMKKLVHKLHIKNITIAYGTTENSPATCQTVMDASLEKRVSTVGKPLAQTEVKVIDEYGKVTPIGEKGELCIRGYCVMMGYWNDPEKTREVLGDDRWYKTGDIAIMDKEGYVQIVGRIKDVIIRGGENIYPTEIEQFLYQHPKIVDVQVIGVPDRRLGEQVCAWIKLKDGETATPEEIKEFCNKKIAHFKIPYYIQFVEDYPMTVTGKIQKFKMRQAAIKQLHLEDV</sequence>
<dbReference type="PANTHER" id="PTHR43201:SF5">
    <property type="entry name" value="MEDIUM-CHAIN ACYL-COA LIGASE ACSF2, MITOCHONDRIAL"/>
    <property type="match status" value="1"/>
</dbReference>
<dbReference type="GO" id="GO:0006631">
    <property type="term" value="P:fatty acid metabolic process"/>
    <property type="evidence" value="ECO:0007669"/>
    <property type="project" value="TreeGrafter"/>
</dbReference>
<accession>A0AAD9K602</accession>
<evidence type="ECO:0000313" key="10">
    <source>
        <dbReference type="EMBL" id="KAK2165603.1"/>
    </source>
</evidence>
<comment type="caution">
    <text evidence="10">The sequence shown here is derived from an EMBL/GenBank/DDBJ whole genome shotgun (WGS) entry which is preliminary data.</text>
</comment>
<dbReference type="EMBL" id="JAODUP010000048">
    <property type="protein sequence ID" value="KAK2165603.1"/>
    <property type="molecule type" value="Genomic_DNA"/>
</dbReference>
<dbReference type="SUPFAM" id="SSF56801">
    <property type="entry name" value="Acetyl-CoA synthetase-like"/>
    <property type="match status" value="1"/>
</dbReference>
<proteinExistence type="inferred from homology"/>
<dbReference type="InterPro" id="IPR025110">
    <property type="entry name" value="AMP-bd_C"/>
</dbReference>
<gene>
    <name evidence="10" type="ORF">LSH36_48g08122</name>
</gene>
<feature type="domain" description="AMP-dependent synthetase/ligase" evidence="8">
    <location>
        <begin position="107"/>
        <end position="472"/>
    </location>
</feature>
<evidence type="ECO:0000313" key="11">
    <source>
        <dbReference type="Proteomes" id="UP001208570"/>
    </source>
</evidence>
<evidence type="ECO:0000259" key="8">
    <source>
        <dbReference type="Pfam" id="PF00501"/>
    </source>
</evidence>
<evidence type="ECO:0000259" key="9">
    <source>
        <dbReference type="Pfam" id="PF13193"/>
    </source>
</evidence>
<dbReference type="InterPro" id="IPR045851">
    <property type="entry name" value="AMP-bd_C_sf"/>
</dbReference>
<dbReference type="CDD" id="cd05917">
    <property type="entry name" value="FACL_like_2"/>
    <property type="match status" value="1"/>
</dbReference>
<organism evidence="10 11">
    <name type="scientific">Paralvinella palmiformis</name>
    <dbReference type="NCBI Taxonomy" id="53620"/>
    <lineage>
        <taxon>Eukaryota</taxon>
        <taxon>Metazoa</taxon>
        <taxon>Spiralia</taxon>
        <taxon>Lophotrochozoa</taxon>
        <taxon>Annelida</taxon>
        <taxon>Polychaeta</taxon>
        <taxon>Sedentaria</taxon>
        <taxon>Canalipalpata</taxon>
        <taxon>Terebellida</taxon>
        <taxon>Terebelliformia</taxon>
        <taxon>Alvinellidae</taxon>
        <taxon>Paralvinella</taxon>
    </lineage>
</organism>
<evidence type="ECO:0000256" key="5">
    <source>
        <dbReference type="ARBA" id="ARBA00039638"/>
    </source>
</evidence>
<dbReference type="GO" id="GO:0031956">
    <property type="term" value="F:medium-chain fatty acid-CoA ligase activity"/>
    <property type="evidence" value="ECO:0007669"/>
    <property type="project" value="UniProtKB-EC"/>
</dbReference>
<dbReference type="FunFam" id="3.40.50.12780:FF:000003">
    <property type="entry name" value="Long-chain-fatty-acid--CoA ligase FadD"/>
    <property type="match status" value="1"/>
</dbReference>